<sequence>MAGRFTGVGFMILGALSVGVSFGYAKRFITPLRLSPLALTTYQLRARLVILVLITDFTDITNISSEITTLLANLIGLGLLGTGAAYLCYYFIIEKLSVLGASTVAYIPPVIALLIGTALLISLKVNACHMRLIVSFEQACLVL</sequence>
<proteinExistence type="predicted"/>
<feature type="transmembrane region" description="Helical" evidence="1">
    <location>
        <begin position="70"/>
        <end position="92"/>
    </location>
</feature>
<protein>
    <submittedName>
        <fullName evidence="3">EamA-like transporter family protein</fullName>
    </submittedName>
</protein>
<evidence type="ECO:0000259" key="2">
    <source>
        <dbReference type="Pfam" id="PF00892"/>
    </source>
</evidence>
<keyword evidence="1" id="KW-0812">Transmembrane</keyword>
<organism evidence="3 4">
    <name type="scientific">Vibrio diazotrophicus</name>
    <dbReference type="NCBI Taxonomy" id="685"/>
    <lineage>
        <taxon>Bacteria</taxon>
        <taxon>Pseudomonadati</taxon>
        <taxon>Pseudomonadota</taxon>
        <taxon>Gammaproteobacteria</taxon>
        <taxon>Vibrionales</taxon>
        <taxon>Vibrionaceae</taxon>
        <taxon>Vibrio</taxon>
    </lineage>
</organism>
<accession>A0A329E9G5</accession>
<evidence type="ECO:0000313" key="4">
    <source>
        <dbReference type="Proteomes" id="UP000248729"/>
    </source>
</evidence>
<keyword evidence="1" id="KW-1133">Transmembrane helix</keyword>
<dbReference type="AlphaFoldDB" id="A0A329E9G5"/>
<dbReference type="Proteomes" id="UP000248729">
    <property type="component" value="Unassembled WGS sequence"/>
</dbReference>
<feature type="transmembrane region" description="Helical" evidence="1">
    <location>
        <begin position="104"/>
        <end position="123"/>
    </location>
</feature>
<dbReference type="EMBL" id="QLTR01000009">
    <property type="protein sequence ID" value="RAS64411.1"/>
    <property type="molecule type" value="Genomic_DNA"/>
</dbReference>
<keyword evidence="1" id="KW-0472">Membrane</keyword>
<dbReference type="GO" id="GO:0016020">
    <property type="term" value="C:membrane"/>
    <property type="evidence" value="ECO:0007669"/>
    <property type="project" value="InterPro"/>
</dbReference>
<comment type="caution">
    <text evidence="3">The sequence shown here is derived from an EMBL/GenBank/DDBJ whole genome shotgun (WGS) entry which is preliminary data.</text>
</comment>
<evidence type="ECO:0000256" key="1">
    <source>
        <dbReference type="SAM" id="Phobius"/>
    </source>
</evidence>
<feature type="transmembrane region" description="Helical" evidence="1">
    <location>
        <begin position="6"/>
        <end position="25"/>
    </location>
</feature>
<dbReference type="RefSeq" id="WP_103194975.1">
    <property type="nucleotide sequence ID" value="NZ_QLTR01000009.1"/>
</dbReference>
<name>A0A329E9G5_VIBDI</name>
<dbReference type="InterPro" id="IPR000620">
    <property type="entry name" value="EamA_dom"/>
</dbReference>
<gene>
    <name evidence="3" type="ORF">DET48_10944</name>
</gene>
<dbReference type="Pfam" id="PF00892">
    <property type="entry name" value="EamA"/>
    <property type="match status" value="1"/>
</dbReference>
<feature type="domain" description="EamA" evidence="2">
    <location>
        <begin position="6"/>
        <end position="120"/>
    </location>
</feature>
<reference evidence="3 4" key="1">
    <citation type="submission" date="2018-06" db="EMBL/GenBank/DDBJ databases">
        <title>Freshwater and sediment microbial communities from various areas in North America, analyzing microbe dynamics in response to fracking.</title>
        <authorList>
            <person name="Lamendella R."/>
        </authorList>
    </citation>
    <scope>NUCLEOTIDE SEQUENCE [LARGE SCALE GENOMIC DNA]</scope>
    <source>
        <strain evidence="3 4">99A</strain>
    </source>
</reference>
<evidence type="ECO:0000313" key="3">
    <source>
        <dbReference type="EMBL" id="RAS64411.1"/>
    </source>
</evidence>